<proteinExistence type="predicted"/>
<dbReference type="AlphaFoldDB" id="A0AAP0MCY8"/>
<accession>A0AAP0MCY8</accession>
<reference evidence="1 2" key="1">
    <citation type="submission" date="2024-05" db="EMBL/GenBank/DDBJ databases">
        <title>Haplotype-resolved chromosome-level genome assembly of Huyou (Citrus changshanensis).</title>
        <authorList>
            <person name="Miao C."/>
            <person name="Chen W."/>
            <person name="Wu Y."/>
            <person name="Wang L."/>
            <person name="Zhao S."/>
            <person name="Grierson D."/>
            <person name="Xu C."/>
            <person name="Chen K."/>
        </authorList>
    </citation>
    <scope>NUCLEOTIDE SEQUENCE [LARGE SCALE GENOMIC DNA]</scope>
    <source>
        <strain evidence="1">01-14</strain>
        <tissue evidence="1">Leaf</tissue>
    </source>
</reference>
<dbReference type="Proteomes" id="UP001428341">
    <property type="component" value="Unassembled WGS sequence"/>
</dbReference>
<protein>
    <submittedName>
        <fullName evidence="1">Uncharacterized protein</fullName>
    </submittedName>
</protein>
<dbReference type="EMBL" id="JBCGBO010000004">
    <property type="protein sequence ID" value="KAK9208125.1"/>
    <property type="molecule type" value="Genomic_DNA"/>
</dbReference>
<gene>
    <name evidence="1" type="ORF">WN944_000479</name>
</gene>
<keyword evidence="2" id="KW-1185">Reference proteome</keyword>
<comment type="caution">
    <text evidence="1">The sequence shown here is derived from an EMBL/GenBank/DDBJ whole genome shotgun (WGS) entry which is preliminary data.</text>
</comment>
<evidence type="ECO:0000313" key="1">
    <source>
        <dbReference type="EMBL" id="KAK9208125.1"/>
    </source>
</evidence>
<organism evidence="1 2">
    <name type="scientific">Citrus x changshan-huyou</name>
    <dbReference type="NCBI Taxonomy" id="2935761"/>
    <lineage>
        <taxon>Eukaryota</taxon>
        <taxon>Viridiplantae</taxon>
        <taxon>Streptophyta</taxon>
        <taxon>Embryophyta</taxon>
        <taxon>Tracheophyta</taxon>
        <taxon>Spermatophyta</taxon>
        <taxon>Magnoliopsida</taxon>
        <taxon>eudicotyledons</taxon>
        <taxon>Gunneridae</taxon>
        <taxon>Pentapetalae</taxon>
        <taxon>rosids</taxon>
        <taxon>malvids</taxon>
        <taxon>Sapindales</taxon>
        <taxon>Rutaceae</taxon>
        <taxon>Aurantioideae</taxon>
        <taxon>Citrus</taxon>
    </lineage>
</organism>
<evidence type="ECO:0000313" key="2">
    <source>
        <dbReference type="Proteomes" id="UP001428341"/>
    </source>
</evidence>
<name>A0AAP0MCY8_9ROSI</name>
<sequence length="87" mass="9774">MRTLCISELDIVVYRCLSISASQKGSSITNSQTWRSSGVRPDEDTVRRIGSAFQRVGQDDKQKLAWVQPWPSRISGRAPYGVKPYNS</sequence>